<sequence length="131" mass="15302">RQSDTMCRCGYVVVISILAAAATDGKAPVSSWQRTMAPQQTLIEIMTSMDEKLQNIISRGDTTLERIEERLEELELKLRRLDSILQDRMDKVDRHLSSQDLKEDISEEKLSHKIQELMDNIYDRYNRRLGY</sequence>
<accession>A0A1B6CKJ2</accession>
<name>A0A1B6CKJ2_9HEMI</name>
<evidence type="ECO:0000256" key="2">
    <source>
        <dbReference type="SAM" id="SignalP"/>
    </source>
</evidence>
<keyword evidence="1" id="KW-0175">Coiled coil</keyword>
<reference evidence="3" key="1">
    <citation type="submission" date="2015-12" db="EMBL/GenBank/DDBJ databases">
        <title>De novo transcriptome assembly of four potential Pierce s Disease insect vectors from Arizona vineyards.</title>
        <authorList>
            <person name="Tassone E.E."/>
        </authorList>
    </citation>
    <scope>NUCLEOTIDE SEQUENCE</scope>
</reference>
<evidence type="ECO:0000313" key="3">
    <source>
        <dbReference type="EMBL" id="JAS13893.1"/>
    </source>
</evidence>
<dbReference type="EMBL" id="GEDC01023405">
    <property type="protein sequence ID" value="JAS13893.1"/>
    <property type="molecule type" value="Transcribed_RNA"/>
</dbReference>
<gene>
    <name evidence="3" type="ORF">g.23517</name>
</gene>
<feature type="signal peptide" evidence="2">
    <location>
        <begin position="1"/>
        <end position="25"/>
    </location>
</feature>
<keyword evidence="2" id="KW-0732">Signal</keyword>
<feature type="coiled-coil region" evidence="1">
    <location>
        <begin position="57"/>
        <end position="91"/>
    </location>
</feature>
<organism evidence="3">
    <name type="scientific">Clastoptera arizonana</name>
    <name type="common">Arizona spittle bug</name>
    <dbReference type="NCBI Taxonomy" id="38151"/>
    <lineage>
        <taxon>Eukaryota</taxon>
        <taxon>Metazoa</taxon>
        <taxon>Ecdysozoa</taxon>
        <taxon>Arthropoda</taxon>
        <taxon>Hexapoda</taxon>
        <taxon>Insecta</taxon>
        <taxon>Pterygota</taxon>
        <taxon>Neoptera</taxon>
        <taxon>Paraneoptera</taxon>
        <taxon>Hemiptera</taxon>
        <taxon>Auchenorrhyncha</taxon>
        <taxon>Cercopoidea</taxon>
        <taxon>Clastopteridae</taxon>
        <taxon>Clastoptera</taxon>
    </lineage>
</organism>
<feature type="non-terminal residue" evidence="3">
    <location>
        <position position="131"/>
    </location>
</feature>
<protein>
    <submittedName>
        <fullName evidence="3">Uncharacterized protein</fullName>
    </submittedName>
</protein>
<proteinExistence type="predicted"/>
<dbReference type="AlphaFoldDB" id="A0A1B6CKJ2"/>
<feature type="chain" id="PRO_5008580561" evidence="2">
    <location>
        <begin position="26"/>
        <end position="131"/>
    </location>
</feature>
<feature type="non-terminal residue" evidence="3">
    <location>
        <position position="1"/>
    </location>
</feature>
<evidence type="ECO:0000256" key="1">
    <source>
        <dbReference type="SAM" id="Coils"/>
    </source>
</evidence>